<gene>
    <name evidence="1" type="ORF">L6164_015796</name>
</gene>
<reference evidence="1 2" key="1">
    <citation type="journal article" date="2022" name="DNA Res.">
        <title>Chromosomal-level genome assembly of the orchid tree Bauhinia variegata (Leguminosae; Cercidoideae) supports the allotetraploid origin hypothesis of Bauhinia.</title>
        <authorList>
            <person name="Zhong Y."/>
            <person name="Chen Y."/>
            <person name="Zheng D."/>
            <person name="Pang J."/>
            <person name="Liu Y."/>
            <person name="Luo S."/>
            <person name="Meng S."/>
            <person name="Qian L."/>
            <person name="Wei D."/>
            <person name="Dai S."/>
            <person name="Zhou R."/>
        </authorList>
    </citation>
    <scope>NUCLEOTIDE SEQUENCE [LARGE SCALE GENOMIC DNA]</scope>
    <source>
        <strain evidence="1">BV-YZ2020</strain>
    </source>
</reference>
<evidence type="ECO:0000313" key="1">
    <source>
        <dbReference type="EMBL" id="KAI4337369.1"/>
    </source>
</evidence>
<keyword evidence="2" id="KW-1185">Reference proteome</keyword>
<dbReference type="EMBL" id="CM039431">
    <property type="protein sequence ID" value="KAI4337369.1"/>
    <property type="molecule type" value="Genomic_DNA"/>
</dbReference>
<comment type="caution">
    <text evidence="1">The sequence shown here is derived from an EMBL/GenBank/DDBJ whole genome shotgun (WGS) entry which is preliminary data.</text>
</comment>
<organism evidence="1 2">
    <name type="scientific">Bauhinia variegata</name>
    <name type="common">Purple orchid tree</name>
    <name type="synonym">Phanera variegata</name>
    <dbReference type="NCBI Taxonomy" id="167791"/>
    <lineage>
        <taxon>Eukaryota</taxon>
        <taxon>Viridiplantae</taxon>
        <taxon>Streptophyta</taxon>
        <taxon>Embryophyta</taxon>
        <taxon>Tracheophyta</taxon>
        <taxon>Spermatophyta</taxon>
        <taxon>Magnoliopsida</taxon>
        <taxon>eudicotyledons</taxon>
        <taxon>Gunneridae</taxon>
        <taxon>Pentapetalae</taxon>
        <taxon>rosids</taxon>
        <taxon>fabids</taxon>
        <taxon>Fabales</taxon>
        <taxon>Fabaceae</taxon>
        <taxon>Cercidoideae</taxon>
        <taxon>Cercideae</taxon>
        <taxon>Bauhiniinae</taxon>
        <taxon>Bauhinia</taxon>
    </lineage>
</organism>
<name>A0ACB9NNS6_BAUVA</name>
<dbReference type="Proteomes" id="UP000828941">
    <property type="component" value="Chromosome 6"/>
</dbReference>
<proteinExistence type="predicted"/>
<protein>
    <submittedName>
        <fullName evidence="1">Uncharacterized protein</fullName>
    </submittedName>
</protein>
<sequence length="87" mass="9833">MTEMARKLCNLISSVPHSTKLPNTYVEEVDEAHARRKSIMQKAKAFSDMLKNCKDPRELAKYRSSSETAVSSANCLIEKIKKMTNKA</sequence>
<evidence type="ECO:0000313" key="2">
    <source>
        <dbReference type="Proteomes" id="UP000828941"/>
    </source>
</evidence>
<accession>A0ACB9NNS6</accession>